<dbReference type="AlphaFoldDB" id="A0A3S9HS28"/>
<protein>
    <recommendedName>
        <fullName evidence="3">Winged helix-turn-helix domain-containing protein</fullName>
    </recommendedName>
</protein>
<keyword evidence="2" id="KW-1185">Reference proteome</keyword>
<dbReference type="RefSeq" id="WP_126269262.1">
    <property type="nucleotide sequence ID" value="NZ_CP034463.1"/>
</dbReference>
<evidence type="ECO:0008006" key="3">
    <source>
        <dbReference type="Google" id="ProtNLM"/>
    </source>
</evidence>
<gene>
    <name evidence="1" type="ORF">EJC51_01120</name>
</gene>
<organism evidence="1 2">
    <name type="scientific">Streptomyces aquilus</name>
    <dbReference type="NCBI Taxonomy" id="2548456"/>
    <lineage>
        <taxon>Bacteria</taxon>
        <taxon>Bacillati</taxon>
        <taxon>Actinomycetota</taxon>
        <taxon>Actinomycetes</taxon>
        <taxon>Kitasatosporales</taxon>
        <taxon>Streptomycetaceae</taxon>
        <taxon>Streptomyces</taxon>
    </lineage>
</organism>
<name>A0A3S9HS28_9ACTN</name>
<dbReference type="Proteomes" id="UP000280197">
    <property type="component" value="Chromosome"/>
</dbReference>
<evidence type="ECO:0000313" key="1">
    <source>
        <dbReference type="EMBL" id="AZP14875.1"/>
    </source>
</evidence>
<dbReference type="EMBL" id="CP034463">
    <property type="protein sequence ID" value="AZP14875.1"/>
    <property type="molecule type" value="Genomic_DNA"/>
</dbReference>
<proteinExistence type="predicted"/>
<accession>A0A3S9HS28</accession>
<dbReference type="KEGG" id="saqu:EJC51_01120"/>
<evidence type="ECO:0000313" key="2">
    <source>
        <dbReference type="Proteomes" id="UP000280197"/>
    </source>
</evidence>
<reference evidence="1 2" key="1">
    <citation type="submission" date="2018-12" db="EMBL/GenBank/DDBJ databases">
        <authorList>
            <person name="Li K."/>
        </authorList>
    </citation>
    <scope>NUCLEOTIDE SEQUENCE [LARGE SCALE GENOMIC DNA]</scope>
    <source>
        <strain evidence="2">CR22</strain>
    </source>
</reference>
<sequence length="67" mass="7284">MLTILSADPGHAWHDRELARMLDITNLNSFCGPLTQWSSEGIIRETGRALYTLAGHASMPLTSADTA</sequence>